<gene>
    <name evidence="2" type="ORF">Afe05nite_28400</name>
</gene>
<keyword evidence="1" id="KW-0472">Membrane</keyword>
<evidence type="ECO:0000313" key="3">
    <source>
        <dbReference type="Proteomes" id="UP000598174"/>
    </source>
</evidence>
<proteinExistence type="predicted"/>
<name>A0A919IYY8_9ACTN</name>
<dbReference type="Proteomes" id="UP000598174">
    <property type="component" value="Unassembled WGS sequence"/>
</dbReference>
<comment type="caution">
    <text evidence="2">The sequence shown here is derived from an EMBL/GenBank/DDBJ whole genome shotgun (WGS) entry which is preliminary data.</text>
</comment>
<keyword evidence="3" id="KW-1185">Reference proteome</keyword>
<protein>
    <submittedName>
        <fullName evidence="2">Uncharacterized protein</fullName>
    </submittedName>
</protein>
<dbReference type="EMBL" id="BOMM01000022">
    <property type="protein sequence ID" value="GIE11000.1"/>
    <property type="molecule type" value="Genomic_DNA"/>
</dbReference>
<organism evidence="2 3">
    <name type="scientific">Paractinoplanes ferrugineus</name>
    <dbReference type="NCBI Taxonomy" id="113564"/>
    <lineage>
        <taxon>Bacteria</taxon>
        <taxon>Bacillati</taxon>
        <taxon>Actinomycetota</taxon>
        <taxon>Actinomycetes</taxon>
        <taxon>Micromonosporales</taxon>
        <taxon>Micromonosporaceae</taxon>
        <taxon>Paractinoplanes</taxon>
    </lineage>
</organism>
<evidence type="ECO:0000256" key="1">
    <source>
        <dbReference type="SAM" id="Phobius"/>
    </source>
</evidence>
<accession>A0A919IYY8</accession>
<keyword evidence="1" id="KW-1133">Transmembrane helix</keyword>
<feature type="transmembrane region" description="Helical" evidence="1">
    <location>
        <begin position="43"/>
        <end position="63"/>
    </location>
</feature>
<sequence length="79" mass="8339">MLTRRTPLFARDRVVAAWIALAAWPAGGMGVAAIAVSRHRSPVGLALVVGALGVAAVANLVVARRRRAALLRRSTELSR</sequence>
<reference evidence="2" key="1">
    <citation type="submission" date="2021-01" db="EMBL/GenBank/DDBJ databases">
        <title>Whole genome shotgun sequence of Actinoplanes ferrugineus NBRC 15555.</title>
        <authorList>
            <person name="Komaki H."/>
            <person name="Tamura T."/>
        </authorList>
    </citation>
    <scope>NUCLEOTIDE SEQUENCE</scope>
    <source>
        <strain evidence="2">NBRC 15555</strain>
    </source>
</reference>
<dbReference type="RefSeq" id="WP_203817542.1">
    <property type="nucleotide sequence ID" value="NZ_BAAABP010000039.1"/>
</dbReference>
<evidence type="ECO:0000313" key="2">
    <source>
        <dbReference type="EMBL" id="GIE11000.1"/>
    </source>
</evidence>
<dbReference type="AlphaFoldDB" id="A0A919IYY8"/>
<keyword evidence="1" id="KW-0812">Transmembrane</keyword>